<feature type="region of interest" description="Disordered" evidence="1">
    <location>
        <begin position="1"/>
        <end position="20"/>
    </location>
</feature>
<proteinExistence type="predicted"/>
<accession>A0A6J8DAD5</accession>
<reference evidence="2 3" key="1">
    <citation type="submission" date="2020-06" db="EMBL/GenBank/DDBJ databases">
        <authorList>
            <person name="Li R."/>
            <person name="Bekaert M."/>
        </authorList>
    </citation>
    <scope>NUCLEOTIDE SEQUENCE [LARGE SCALE GENOMIC DNA]</scope>
    <source>
        <strain evidence="3">wild</strain>
    </source>
</reference>
<protein>
    <submittedName>
        <fullName evidence="2">Uncharacterized protein</fullName>
    </submittedName>
</protein>
<feature type="compositionally biased region" description="Basic and acidic residues" evidence="1">
    <location>
        <begin position="1"/>
        <end position="10"/>
    </location>
</feature>
<name>A0A6J8DAD5_MYTCO</name>
<evidence type="ECO:0000256" key="1">
    <source>
        <dbReference type="SAM" id="MobiDB-lite"/>
    </source>
</evidence>
<dbReference type="Proteomes" id="UP000507470">
    <property type="component" value="Unassembled WGS sequence"/>
</dbReference>
<gene>
    <name evidence="2" type="ORF">MCOR_37909</name>
</gene>
<dbReference type="EMBL" id="CACVKT020006899">
    <property type="protein sequence ID" value="CAC5404084.1"/>
    <property type="molecule type" value="Genomic_DNA"/>
</dbReference>
<evidence type="ECO:0000313" key="3">
    <source>
        <dbReference type="Proteomes" id="UP000507470"/>
    </source>
</evidence>
<dbReference type="AlphaFoldDB" id="A0A6J8DAD5"/>
<keyword evidence="3" id="KW-1185">Reference proteome</keyword>
<evidence type="ECO:0000313" key="2">
    <source>
        <dbReference type="EMBL" id="CAC5404084.1"/>
    </source>
</evidence>
<sequence length="192" mass="22911">MKHKDKHDSHTNFSETAECPRTKSVISTNESYRLGKHKEYQKKVQDNIIEYEDPEKFSTKIEQHTDFKSDRLKVPRNDWVKMKNSRVKLVKPPLGWKIYLRTHRIENEVGEYFGMYIPSFKRPSAPWRSMNLQLPRSCKLRFLDDDHYHTLRDHRTSCDFNTVQRDNRPTKQCDSCADDCSSADNYRGNHRT</sequence>
<organism evidence="2 3">
    <name type="scientific">Mytilus coruscus</name>
    <name type="common">Sea mussel</name>
    <dbReference type="NCBI Taxonomy" id="42192"/>
    <lineage>
        <taxon>Eukaryota</taxon>
        <taxon>Metazoa</taxon>
        <taxon>Spiralia</taxon>
        <taxon>Lophotrochozoa</taxon>
        <taxon>Mollusca</taxon>
        <taxon>Bivalvia</taxon>
        <taxon>Autobranchia</taxon>
        <taxon>Pteriomorphia</taxon>
        <taxon>Mytilida</taxon>
        <taxon>Mytiloidea</taxon>
        <taxon>Mytilidae</taxon>
        <taxon>Mytilinae</taxon>
        <taxon>Mytilus</taxon>
    </lineage>
</organism>